<evidence type="ECO:0000256" key="1">
    <source>
        <dbReference type="SAM" id="MobiDB-lite"/>
    </source>
</evidence>
<proteinExistence type="predicted"/>
<accession>A0AAD7W408</accession>
<reference evidence="2" key="1">
    <citation type="journal article" date="2023" name="Science">
        <title>Genome structures resolve the early diversification of teleost fishes.</title>
        <authorList>
            <person name="Parey E."/>
            <person name="Louis A."/>
            <person name="Montfort J."/>
            <person name="Bouchez O."/>
            <person name="Roques C."/>
            <person name="Iampietro C."/>
            <person name="Lluch J."/>
            <person name="Castinel A."/>
            <person name="Donnadieu C."/>
            <person name="Desvignes T."/>
            <person name="Floi Bucao C."/>
            <person name="Jouanno E."/>
            <person name="Wen M."/>
            <person name="Mejri S."/>
            <person name="Dirks R."/>
            <person name="Jansen H."/>
            <person name="Henkel C."/>
            <person name="Chen W.J."/>
            <person name="Zahm M."/>
            <person name="Cabau C."/>
            <person name="Klopp C."/>
            <person name="Thompson A.W."/>
            <person name="Robinson-Rechavi M."/>
            <person name="Braasch I."/>
            <person name="Lecointre G."/>
            <person name="Bobe J."/>
            <person name="Postlethwait J.H."/>
            <person name="Berthelot C."/>
            <person name="Roest Crollius H."/>
            <person name="Guiguen Y."/>
        </authorList>
    </citation>
    <scope>NUCLEOTIDE SEQUENCE</scope>
    <source>
        <strain evidence="2">NC1722</strain>
    </source>
</reference>
<name>A0AAD7W408_9TELE</name>
<gene>
    <name evidence="2" type="ORF">AAFF_G00221110</name>
</gene>
<evidence type="ECO:0000313" key="3">
    <source>
        <dbReference type="Proteomes" id="UP001221898"/>
    </source>
</evidence>
<dbReference type="EMBL" id="JAINUG010000294">
    <property type="protein sequence ID" value="KAJ8383411.1"/>
    <property type="molecule type" value="Genomic_DNA"/>
</dbReference>
<protein>
    <submittedName>
        <fullName evidence="2">Uncharacterized protein</fullName>
    </submittedName>
</protein>
<dbReference type="Proteomes" id="UP001221898">
    <property type="component" value="Unassembled WGS sequence"/>
</dbReference>
<sequence length="125" mass="13081">MLFLTVDTDSVGLTQPRSSLIRQSPILLGLLFQPPMANVQCRWNRKLLQPRPPGRGGGRALAKALGKCVGVEDGGRPLPPRNPFSQGPTLGAAPSPSHSCGCLPPRSVARHLASGRRRATAGGSG</sequence>
<feature type="region of interest" description="Disordered" evidence="1">
    <location>
        <begin position="71"/>
        <end position="104"/>
    </location>
</feature>
<evidence type="ECO:0000313" key="2">
    <source>
        <dbReference type="EMBL" id="KAJ8383411.1"/>
    </source>
</evidence>
<organism evidence="2 3">
    <name type="scientific">Aldrovandia affinis</name>
    <dbReference type="NCBI Taxonomy" id="143900"/>
    <lineage>
        <taxon>Eukaryota</taxon>
        <taxon>Metazoa</taxon>
        <taxon>Chordata</taxon>
        <taxon>Craniata</taxon>
        <taxon>Vertebrata</taxon>
        <taxon>Euteleostomi</taxon>
        <taxon>Actinopterygii</taxon>
        <taxon>Neopterygii</taxon>
        <taxon>Teleostei</taxon>
        <taxon>Notacanthiformes</taxon>
        <taxon>Halosauridae</taxon>
        <taxon>Aldrovandia</taxon>
    </lineage>
</organism>
<dbReference type="AlphaFoldDB" id="A0AAD7W408"/>
<keyword evidence="3" id="KW-1185">Reference proteome</keyword>
<comment type="caution">
    <text evidence="2">The sequence shown here is derived from an EMBL/GenBank/DDBJ whole genome shotgun (WGS) entry which is preliminary data.</text>
</comment>